<name>A0ABS2CR44_9MICO</name>
<evidence type="ECO:0000313" key="2">
    <source>
        <dbReference type="EMBL" id="MBM6402359.1"/>
    </source>
</evidence>
<dbReference type="InterPro" id="IPR000600">
    <property type="entry name" value="ROK"/>
</dbReference>
<dbReference type="Proteomes" id="UP001430172">
    <property type="component" value="Unassembled WGS sequence"/>
</dbReference>
<organism evidence="2 3">
    <name type="scientific">Phycicoccus sonneratiae</name>
    <dbReference type="NCBI Taxonomy" id="2807628"/>
    <lineage>
        <taxon>Bacteria</taxon>
        <taxon>Bacillati</taxon>
        <taxon>Actinomycetota</taxon>
        <taxon>Actinomycetes</taxon>
        <taxon>Micrococcales</taxon>
        <taxon>Intrasporangiaceae</taxon>
        <taxon>Phycicoccus</taxon>
    </lineage>
</organism>
<evidence type="ECO:0000313" key="3">
    <source>
        <dbReference type="Proteomes" id="UP001430172"/>
    </source>
</evidence>
<evidence type="ECO:0000256" key="1">
    <source>
        <dbReference type="ARBA" id="ARBA00006479"/>
    </source>
</evidence>
<dbReference type="RefSeq" id="WP_204132823.1">
    <property type="nucleotide sequence ID" value="NZ_JAFDVD010000024.1"/>
</dbReference>
<dbReference type="Gene3D" id="3.30.420.40">
    <property type="match status" value="2"/>
</dbReference>
<dbReference type="PANTHER" id="PTHR18964">
    <property type="entry name" value="ROK (REPRESSOR, ORF, KINASE) FAMILY"/>
    <property type="match status" value="1"/>
</dbReference>
<dbReference type="SUPFAM" id="SSF53067">
    <property type="entry name" value="Actin-like ATPase domain"/>
    <property type="match status" value="1"/>
</dbReference>
<dbReference type="PANTHER" id="PTHR18964:SF173">
    <property type="entry name" value="GLUCOKINASE"/>
    <property type="match status" value="1"/>
</dbReference>
<accession>A0ABS2CR44</accession>
<keyword evidence="3" id="KW-1185">Reference proteome</keyword>
<reference evidence="2" key="1">
    <citation type="submission" date="2021-02" db="EMBL/GenBank/DDBJ databases">
        <title>Phycicoccus sp. MQZ13P-5T, whole genome shotgun sequence.</title>
        <authorList>
            <person name="Tuo L."/>
        </authorList>
    </citation>
    <scope>NUCLEOTIDE SEQUENCE</scope>
    <source>
        <strain evidence="2">MQZ13P-5</strain>
    </source>
</reference>
<gene>
    <name evidence="2" type="ORF">JQN70_18350</name>
</gene>
<comment type="caution">
    <text evidence="2">The sequence shown here is derived from an EMBL/GenBank/DDBJ whole genome shotgun (WGS) entry which is preliminary data.</text>
</comment>
<sequence length="283" mass="28181">MPGAAEVDVVADVGGSKLLLRALAPGGEVLDEERRATGPDADGAFLDEQVAAFAARQGAVASVGVAVPGLVDAEGRVVVSDVLPRLAGWGPGAGRGVDLVVNDVRASLAAARSTHPEVRDLVVVVVGTGIAAAVLSGGRMLGGTTGWAGELGSVPVDLAGGTTARLDDLASGRAVTEAVRRPGAEVAELVAAGDAEAVRVVRDAGRALGRAVGGVVTLLNPARVVLAGGTTRYPGYVDAVQEAAAEAALPEPWAACRLTVDADPGTLVVRGLAALLRIHRDGA</sequence>
<dbReference type="EMBL" id="JAFDVD010000024">
    <property type="protein sequence ID" value="MBM6402359.1"/>
    <property type="molecule type" value="Genomic_DNA"/>
</dbReference>
<protein>
    <submittedName>
        <fullName evidence="2">ROK family protein</fullName>
    </submittedName>
</protein>
<dbReference type="InterPro" id="IPR043129">
    <property type="entry name" value="ATPase_NBD"/>
</dbReference>
<comment type="similarity">
    <text evidence="1">Belongs to the ROK (NagC/XylR) family.</text>
</comment>
<proteinExistence type="inferred from homology"/>
<dbReference type="Pfam" id="PF00480">
    <property type="entry name" value="ROK"/>
    <property type="match status" value="1"/>
</dbReference>